<dbReference type="InterPro" id="IPR036291">
    <property type="entry name" value="NAD(P)-bd_dom_sf"/>
</dbReference>
<accession>A0A318TME6</accession>
<dbReference type="SUPFAM" id="SSF51735">
    <property type="entry name" value="NAD(P)-binding Rossmann-fold domains"/>
    <property type="match status" value="1"/>
</dbReference>
<evidence type="ECO:0000259" key="2">
    <source>
        <dbReference type="Pfam" id="PF01370"/>
    </source>
</evidence>
<gene>
    <name evidence="4" type="ORF">BJ095_11611</name>
</gene>
<name>A0A318TME6_9BACL</name>
<dbReference type="InterPro" id="IPR013549">
    <property type="entry name" value="DUF1731"/>
</dbReference>
<dbReference type="Proteomes" id="UP000247416">
    <property type="component" value="Unassembled WGS sequence"/>
</dbReference>
<evidence type="ECO:0000313" key="5">
    <source>
        <dbReference type="Proteomes" id="UP000247416"/>
    </source>
</evidence>
<dbReference type="OrthoDB" id="9801773at2"/>
<dbReference type="EMBL" id="QJTJ01000016">
    <property type="protein sequence ID" value="PYF05663.1"/>
    <property type="molecule type" value="Genomic_DNA"/>
</dbReference>
<evidence type="ECO:0000313" key="4">
    <source>
        <dbReference type="EMBL" id="PYF05663.1"/>
    </source>
</evidence>
<reference evidence="4 5" key="1">
    <citation type="submission" date="2018-06" db="EMBL/GenBank/DDBJ databases">
        <title>Genomic Encyclopedia of Archaeal and Bacterial Type Strains, Phase II (KMG-II): from individual species to whole genera.</title>
        <authorList>
            <person name="Goeker M."/>
        </authorList>
    </citation>
    <scope>NUCLEOTIDE SEQUENCE [LARGE SCALE GENOMIC DNA]</scope>
    <source>
        <strain evidence="4 5">KACC 16626</strain>
    </source>
</reference>
<organism evidence="4 5">
    <name type="scientific">Ureibacillus chungkukjangi</name>
    <dbReference type="NCBI Taxonomy" id="1202712"/>
    <lineage>
        <taxon>Bacteria</taxon>
        <taxon>Bacillati</taxon>
        <taxon>Bacillota</taxon>
        <taxon>Bacilli</taxon>
        <taxon>Bacillales</taxon>
        <taxon>Caryophanaceae</taxon>
        <taxon>Ureibacillus</taxon>
    </lineage>
</organism>
<dbReference type="CDD" id="cd05242">
    <property type="entry name" value="SDR_a8"/>
    <property type="match status" value="1"/>
</dbReference>
<keyword evidence="5" id="KW-1185">Reference proteome</keyword>
<evidence type="ECO:0000256" key="1">
    <source>
        <dbReference type="ARBA" id="ARBA00009353"/>
    </source>
</evidence>
<dbReference type="NCBIfam" id="TIGR01777">
    <property type="entry name" value="yfcH"/>
    <property type="match status" value="1"/>
</dbReference>
<comment type="similarity">
    <text evidence="1">Belongs to the NAD(P)-dependent epimerase/dehydratase family. SDR39U1 subfamily.</text>
</comment>
<dbReference type="InterPro" id="IPR010099">
    <property type="entry name" value="SDR39U1"/>
</dbReference>
<sequence length="299" mass="32919">MKIVIAGGSGFIGNKLSNLFISEGHEVSILTRKEKSTAKDVSYVKWLNNGATPEKELENIDVFINLAGVSINDGRWSEKHQKQIYDSRMEATDELLRIISKLPKKPAVFINASAIGIYPVSLDNEYTEASIYTPNDFLGRTVDDWEKKAKLVGQYGTRTVFMRFGVVLGDDGGALPLMVLPYKLFAGGTVGSGKQWVSWIHVADVVRAIAFAVKNNNLNGPVNITSPNPVNMRDFGKTIGVVLSRPHWFPAPSLLMKVALGQKSKLVLEGQKVLPKVLLKEGFEFSFPTLEKALKDLLG</sequence>
<comment type="caution">
    <text evidence="4">The sequence shown here is derived from an EMBL/GenBank/DDBJ whole genome shotgun (WGS) entry which is preliminary data.</text>
</comment>
<evidence type="ECO:0000259" key="3">
    <source>
        <dbReference type="Pfam" id="PF08338"/>
    </source>
</evidence>
<dbReference type="PANTHER" id="PTHR11092">
    <property type="entry name" value="SUGAR NUCLEOTIDE EPIMERASE RELATED"/>
    <property type="match status" value="1"/>
</dbReference>
<dbReference type="Pfam" id="PF08338">
    <property type="entry name" value="DUF1731"/>
    <property type="match status" value="1"/>
</dbReference>
<proteinExistence type="inferred from homology"/>
<feature type="domain" description="DUF1731" evidence="3">
    <location>
        <begin position="251"/>
        <end position="297"/>
    </location>
</feature>
<dbReference type="AlphaFoldDB" id="A0A318TME6"/>
<evidence type="ECO:0008006" key="6">
    <source>
        <dbReference type="Google" id="ProtNLM"/>
    </source>
</evidence>
<protein>
    <recommendedName>
        <fullName evidence="6">TIGR01777 family protein</fullName>
    </recommendedName>
</protein>
<dbReference type="InterPro" id="IPR001509">
    <property type="entry name" value="Epimerase_deHydtase"/>
</dbReference>
<dbReference type="RefSeq" id="WP_107936432.1">
    <property type="nucleotide sequence ID" value="NZ_CP085009.1"/>
</dbReference>
<dbReference type="PANTHER" id="PTHR11092:SF0">
    <property type="entry name" value="EPIMERASE FAMILY PROTEIN SDR39U1"/>
    <property type="match status" value="1"/>
</dbReference>
<feature type="domain" description="NAD-dependent epimerase/dehydratase" evidence="2">
    <location>
        <begin position="3"/>
        <end position="223"/>
    </location>
</feature>
<dbReference type="Gene3D" id="3.40.50.720">
    <property type="entry name" value="NAD(P)-binding Rossmann-like Domain"/>
    <property type="match status" value="1"/>
</dbReference>
<dbReference type="Pfam" id="PF01370">
    <property type="entry name" value="Epimerase"/>
    <property type="match status" value="1"/>
</dbReference>